<dbReference type="PANTHER" id="PTHR30445">
    <property type="entry name" value="K(+)_H(+) ANTIPORTER SUBUNIT KHTT"/>
    <property type="match status" value="1"/>
</dbReference>
<dbReference type="Proteomes" id="UP000728647">
    <property type="component" value="Unassembled WGS sequence"/>
</dbReference>
<feature type="transmembrane region" description="Helical" evidence="8">
    <location>
        <begin position="282"/>
        <end position="301"/>
    </location>
</feature>
<name>A0A8J8KGM8_9EURY</name>
<dbReference type="InterPro" id="IPR006512">
    <property type="entry name" value="YidE_YbjL"/>
</dbReference>
<feature type="transmembrane region" description="Helical" evidence="8">
    <location>
        <begin position="214"/>
        <end position="234"/>
    </location>
</feature>
<comment type="caution">
    <text evidence="10">The sequence shown here is derived from an EMBL/GenBank/DDBJ whole genome shotgun (WGS) entry which is preliminary data.</text>
</comment>
<evidence type="ECO:0000256" key="7">
    <source>
        <dbReference type="SAM" id="MobiDB-lite"/>
    </source>
</evidence>
<feature type="transmembrane region" description="Helical" evidence="8">
    <location>
        <begin position="119"/>
        <end position="142"/>
    </location>
</feature>
<organism evidence="10 11">
    <name type="scientific">Haloterrigena gelatinilytica</name>
    <dbReference type="NCBI Taxonomy" id="2741724"/>
    <lineage>
        <taxon>Archaea</taxon>
        <taxon>Methanobacteriati</taxon>
        <taxon>Methanobacteriota</taxon>
        <taxon>Stenosarchaea group</taxon>
        <taxon>Halobacteria</taxon>
        <taxon>Halobacteriales</taxon>
        <taxon>Natrialbaceae</taxon>
        <taxon>Haloterrigena</taxon>
    </lineage>
</organism>
<dbReference type="InterPro" id="IPR050144">
    <property type="entry name" value="AAE_transporter"/>
</dbReference>
<comment type="subcellular location">
    <subcellularLocation>
        <location evidence="1">Cell membrane</location>
        <topology evidence="1">Multi-pass membrane protein</topology>
    </subcellularLocation>
</comment>
<dbReference type="OrthoDB" id="200600at2157"/>
<evidence type="ECO:0000259" key="9">
    <source>
        <dbReference type="Pfam" id="PF06826"/>
    </source>
</evidence>
<evidence type="ECO:0000256" key="1">
    <source>
        <dbReference type="ARBA" id="ARBA00004651"/>
    </source>
</evidence>
<sequence>MTFVETVIGNDLFVLFLAVVVGMGIGRLSAGGIKLGVAGPLFAGLVLGHLGLSVPGAYSTLTLALFVAAVGLIAAQDIKSTIATYGLHFIALGAIMTTVALGGTYVWTQYLFSDASTPLIMGSFSGALTSSPGLGSAVEALPEAARSEYQIGHSVGYVVGVLLIVMFQQLYPAVADLDLGAEKERFADDVGSTGSDETADASASGGVEADGSGVTFSVMGYALVIAVGGIVGSIPIPMGSFGTPSLGTTGGVLIAALGLGYLGRVGPVTTRMDTSILSEIRAFTLAMFLAVVGLDAGAGFLETISQYGVQIVAAAALNSLLAIAAGLVVTRFVWKMDWISAAGGITGGHTDTKGLAAAIDATGADEVGAGYGGTYPFALLFMVIYAKVLVMLVPLVV</sequence>
<dbReference type="PANTHER" id="PTHR30445:SF3">
    <property type="entry name" value="TRANSPORT PROTEIN YIDE-RELATED"/>
    <property type="match status" value="1"/>
</dbReference>
<accession>A0A8J8KGM8</accession>
<feature type="transmembrane region" description="Helical" evidence="8">
    <location>
        <begin position="87"/>
        <end position="107"/>
    </location>
</feature>
<evidence type="ECO:0000256" key="2">
    <source>
        <dbReference type="ARBA" id="ARBA00022448"/>
    </source>
</evidence>
<keyword evidence="2" id="KW-0813">Transport</keyword>
<keyword evidence="5 8" id="KW-1133">Transmembrane helix</keyword>
<gene>
    <name evidence="10" type="ORF">HT576_14450</name>
</gene>
<keyword evidence="3" id="KW-1003">Cell membrane</keyword>
<evidence type="ECO:0000256" key="6">
    <source>
        <dbReference type="ARBA" id="ARBA00023136"/>
    </source>
</evidence>
<dbReference type="AlphaFoldDB" id="A0A8J8KGM8"/>
<dbReference type="RefSeq" id="WP_174702396.1">
    <property type="nucleotide sequence ID" value="NZ_JABURA010000001.1"/>
</dbReference>
<proteinExistence type="predicted"/>
<feature type="domain" description="YidE/YbjL duplication" evidence="9">
    <location>
        <begin position="221"/>
        <end position="391"/>
    </location>
</feature>
<evidence type="ECO:0000256" key="8">
    <source>
        <dbReference type="SAM" id="Phobius"/>
    </source>
</evidence>
<protein>
    <recommendedName>
        <fullName evidence="9">YidE/YbjL duplication domain-containing protein</fullName>
    </recommendedName>
</protein>
<evidence type="ECO:0000256" key="4">
    <source>
        <dbReference type="ARBA" id="ARBA00022692"/>
    </source>
</evidence>
<reference evidence="10" key="1">
    <citation type="submission" date="2020-06" db="EMBL/GenBank/DDBJ databases">
        <title>Haloterrigena sp. nov., an extremely halophilic archaeon isolated from a saline sediment.</title>
        <authorList>
            <person name="Liu B.-B."/>
        </authorList>
    </citation>
    <scope>NUCLEOTIDE SEQUENCE</scope>
    <source>
        <strain evidence="10">SYSU A121-1</strain>
    </source>
</reference>
<feature type="transmembrane region" description="Helical" evidence="8">
    <location>
        <begin position="241"/>
        <end position="262"/>
    </location>
</feature>
<evidence type="ECO:0000313" key="11">
    <source>
        <dbReference type="Proteomes" id="UP000728647"/>
    </source>
</evidence>
<dbReference type="EMBL" id="JABURA010000001">
    <property type="protein sequence ID" value="NUB92217.1"/>
    <property type="molecule type" value="Genomic_DNA"/>
</dbReference>
<evidence type="ECO:0000256" key="5">
    <source>
        <dbReference type="ARBA" id="ARBA00022989"/>
    </source>
</evidence>
<dbReference type="GO" id="GO:0005886">
    <property type="term" value="C:plasma membrane"/>
    <property type="evidence" value="ECO:0007669"/>
    <property type="project" value="UniProtKB-SubCell"/>
</dbReference>
<feature type="transmembrane region" description="Helical" evidence="8">
    <location>
        <begin position="154"/>
        <end position="171"/>
    </location>
</feature>
<dbReference type="NCBIfam" id="TIGR01625">
    <property type="entry name" value="YidE_YbjL_dupl"/>
    <property type="match status" value="1"/>
</dbReference>
<feature type="region of interest" description="Disordered" evidence="7">
    <location>
        <begin position="188"/>
        <end position="207"/>
    </location>
</feature>
<keyword evidence="4 8" id="KW-0812">Transmembrane</keyword>
<dbReference type="Pfam" id="PF06826">
    <property type="entry name" value="Asp-Al_Ex"/>
    <property type="match status" value="2"/>
</dbReference>
<feature type="transmembrane region" description="Helical" evidence="8">
    <location>
        <begin position="375"/>
        <end position="396"/>
    </location>
</feature>
<feature type="transmembrane region" description="Helical" evidence="8">
    <location>
        <begin position="58"/>
        <end position="75"/>
    </location>
</feature>
<evidence type="ECO:0000256" key="3">
    <source>
        <dbReference type="ARBA" id="ARBA00022475"/>
    </source>
</evidence>
<feature type="transmembrane region" description="Helical" evidence="8">
    <location>
        <begin position="12"/>
        <end position="28"/>
    </location>
</feature>
<evidence type="ECO:0000313" key="10">
    <source>
        <dbReference type="EMBL" id="NUB92217.1"/>
    </source>
</evidence>
<feature type="domain" description="YidE/YbjL duplication" evidence="9">
    <location>
        <begin position="14"/>
        <end position="172"/>
    </location>
</feature>
<feature type="transmembrane region" description="Helical" evidence="8">
    <location>
        <begin position="313"/>
        <end position="334"/>
    </location>
</feature>
<keyword evidence="6 8" id="KW-0472">Membrane</keyword>